<keyword evidence="3" id="KW-1185">Reference proteome</keyword>
<sequence length="874" mass="98955">MQEVASSVRSRSLPPLSISQSAQRSSLFQTPSRLTLALCAAQEEEPCENQVDNCEDCKRMGSVDELFSWANKFIDALLQGDENREKNLKILRRFQDMTECQKLKIQQAKSYLQTSRELNELKMTVSMNSPQPMSSQQSPSEINKWDFVDKATRLYNALSADQQKFCTWISWIDDKFDSMKPSADEDLSLTAEVLCDFESDQGVLCKQEIVKVIEIEDGNALVSGRAVTTERQVGLRFGLYNTLKSSIERQHRIGSLTSSQTCDSCRARGLKRSSLGPDFDGPKITQQISIWIPLIYLQPLNVRAKLFEKAGETRNYILSVWEAYMKEIAQAVMNLLFMAFKHWTNEKVDVDYDTINCDMKQSLKNFFRSLEGSLSNDWECEIHYELILQQLRLLQSGDISGSEGQRFGMEEAPGEKKTEKIGKLMLERRIIFSLLEKHQEVLQMFEAAKQGPVKSFQALTNQSEANFIPTINPFEHFPGFKEENKEVDSSYAPARRSKLGSVDSFASLNEAPPELHVKGTLSETSLLSPPPPFDKQTVGMSTQRSKTGSLSQKLELATSQAKAERLEKRLYGSEPCILEATAAGRQRQSQTPINFRYRSADLSQKRVDKCSRIHARSSEKGGHRSFPKLTHPMPVVKKSSPVKLAVVHPVGGVAAGEEVGYVVIMRPSFRERITTVLDTKRRKRVSIHAAIERGIAGFDAPADEPTNKAETEEQLSEEDQKRGFFVFDTATGEKLNFDQGLKKGIIHYDSSATESIVFDEYAKSEWRGVKSVYHPLVYRIEQVREVVERDGKLIRQKHNWMPFHQAVERGRLDRRSAEYIVRAPVEKSTEDGGALGEEILRLSFAKALAYGLVKVVPLRHCLIEKLPREKCIFA</sequence>
<organism evidence="2 3">
    <name type="scientific">Hymenolepis diminuta</name>
    <name type="common">Rat tapeworm</name>
    <dbReference type="NCBI Taxonomy" id="6216"/>
    <lineage>
        <taxon>Eukaryota</taxon>
        <taxon>Metazoa</taxon>
        <taxon>Spiralia</taxon>
        <taxon>Lophotrochozoa</taxon>
        <taxon>Platyhelminthes</taxon>
        <taxon>Cestoda</taxon>
        <taxon>Eucestoda</taxon>
        <taxon>Cyclophyllidea</taxon>
        <taxon>Hymenolepididae</taxon>
        <taxon>Hymenolepis</taxon>
    </lineage>
</organism>
<dbReference type="Gene3D" id="3.90.1290.10">
    <property type="entry name" value="Plakin repeat"/>
    <property type="match status" value="1"/>
</dbReference>
<feature type="region of interest" description="Disordered" evidence="1">
    <location>
        <begin position="522"/>
        <end position="554"/>
    </location>
</feature>
<evidence type="ECO:0000313" key="2">
    <source>
        <dbReference type="EMBL" id="VUZ52580.1"/>
    </source>
</evidence>
<protein>
    <submittedName>
        <fullName evidence="2">Uncharacterized protein</fullName>
    </submittedName>
</protein>
<reference evidence="2 3" key="1">
    <citation type="submission" date="2019-07" db="EMBL/GenBank/DDBJ databases">
        <authorList>
            <person name="Jastrzebski P J."/>
            <person name="Paukszto L."/>
            <person name="Jastrzebski P J."/>
        </authorList>
    </citation>
    <scope>NUCLEOTIDE SEQUENCE [LARGE SCALE GENOMIC DNA]</scope>
    <source>
        <strain evidence="2 3">WMS-il1</strain>
    </source>
</reference>
<proteinExistence type="predicted"/>
<dbReference type="Proteomes" id="UP000321570">
    <property type="component" value="Unassembled WGS sequence"/>
</dbReference>
<feature type="compositionally biased region" description="Polar residues" evidence="1">
    <location>
        <begin position="538"/>
        <end position="554"/>
    </location>
</feature>
<evidence type="ECO:0000313" key="3">
    <source>
        <dbReference type="Proteomes" id="UP000321570"/>
    </source>
</evidence>
<feature type="region of interest" description="Disordered" evidence="1">
    <location>
        <begin position="615"/>
        <end position="634"/>
    </location>
</feature>
<dbReference type="SUPFAM" id="SSF75399">
    <property type="entry name" value="Plakin repeat"/>
    <property type="match status" value="1"/>
</dbReference>
<name>A0A564YZH3_HYMDI</name>
<dbReference type="AlphaFoldDB" id="A0A564YZH3"/>
<evidence type="ECO:0000256" key="1">
    <source>
        <dbReference type="SAM" id="MobiDB-lite"/>
    </source>
</evidence>
<gene>
    <name evidence="2" type="ORF">WMSIL1_LOCUS11073</name>
</gene>
<accession>A0A564YZH3</accession>
<dbReference type="InterPro" id="IPR035915">
    <property type="entry name" value="Plakin_repeat_sf"/>
</dbReference>
<dbReference type="EMBL" id="CABIJS010000510">
    <property type="protein sequence ID" value="VUZ52580.1"/>
    <property type="molecule type" value="Genomic_DNA"/>
</dbReference>